<organism evidence="3 4">
    <name type="scientific">Azospirillum lipoferum</name>
    <dbReference type="NCBI Taxonomy" id="193"/>
    <lineage>
        <taxon>Bacteria</taxon>
        <taxon>Pseudomonadati</taxon>
        <taxon>Pseudomonadota</taxon>
        <taxon>Alphaproteobacteria</taxon>
        <taxon>Rhodospirillales</taxon>
        <taxon>Azospirillaceae</taxon>
        <taxon>Azospirillum</taxon>
    </lineage>
</organism>
<proteinExistence type="predicted"/>
<evidence type="ECO:0000313" key="4">
    <source>
        <dbReference type="Proteomes" id="UP000324927"/>
    </source>
</evidence>
<reference evidence="3 4" key="1">
    <citation type="submission" date="2019-08" db="EMBL/GenBank/DDBJ databases">
        <authorList>
            <person name="Grouzdev D."/>
            <person name="Tikhonova E."/>
            <person name="Kravchenko I."/>
        </authorList>
    </citation>
    <scope>NUCLEOTIDE SEQUENCE [LARGE SCALE GENOMIC DNA]</scope>
    <source>
        <strain evidence="3 4">59b</strain>
    </source>
</reference>
<evidence type="ECO:0000256" key="2">
    <source>
        <dbReference type="SAM" id="SignalP"/>
    </source>
</evidence>
<evidence type="ECO:0000313" key="3">
    <source>
        <dbReference type="EMBL" id="KAA0596511.1"/>
    </source>
</evidence>
<feature type="region of interest" description="Disordered" evidence="1">
    <location>
        <begin position="69"/>
        <end position="107"/>
    </location>
</feature>
<keyword evidence="4" id="KW-1185">Reference proteome</keyword>
<feature type="compositionally biased region" description="Low complexity" evidence="1">
    <location>
        <begin position="89"/>
        <end position="107"/>
    </location>
</feature>
<gene>
    <name evidence="3" type="ORF">FZ942_10365</name>
</gene>
<dbReference type="AlphaFoldDB" id="A0A5A9GPV9"/>
<comment type="caution">
    <text evidence="3">The sequence shown here is derived from an EMBL/GenBank/DDBJ whole genome shotgun (WGS) entry which is preliminary data.</text>
</comment>
<feature type="chain" id="PRO_5022875615" evidence="2">
    <location>
        <begin position="41"/>
        <end position="714"/>
    </location>
</feature>
<dbReference type="Proteomes" id="UP000324927">
    <property type="component" value="Unassembled WGS sequence"/>
</dbReference>
<dbReference type="RefSeq" id="WP_149231022.1">
    <property type="nucleotide sequence ID" value="NZ_JALJXJ010000004.1"/>
</dbReference>
<feature type="signal peptide" evidence="2">
    <location>
        <begin position="1"/>
        <end position="40"/>
    </location>
</feature>
<accession>A0A5A9GPV9</accession>
<dbReference type="EMBL" id="VTTN01000003">
    <property type="protein sequence ID" value="KAA0596511.1"/>
    <property type="molecule type" value="Genomic_DNA"/>
</dbReference>
<dbReference type="OrthoDB" id="620210at2"/>
<protein>
    <submittedName>
        <fullName evidence="3">Uncharacterized protein</fullName>
    </submittedName>
</protein>
<sequence>MLPGRSLPLPAMASSSRWTRRLLLSACAVLSAGLPTLGTAQPLTTTAPITVAELPTPPAPIRAAELMAPDRPKPQGQTQPVATKPPAPRSATPSATSSNALTADPQAAEARAAVAKAARAARMAEARAADEQIMNSRAADSRPAEGQTACADHEPASQPVLDALFGGDAAFTELARRSPTEAFRCSSLFLGDTALAALRDAVPLAPFDAIGAADQLSTRPGGEEVITRALDLGLLTRSLEGGMPFYETRHELRKRLPKTDLQALEIRAAKALAVSLARDPAGMAPKIGALLDDMVDDPPADRFRITMALSSEDLLGLIARTGPQIYTSSLDGLVNILRIQLKLEKRSFLDLAREERTRPLWAEFFVAAVGGGRAASVFGTTPAIARELMRESLRALLPVDGKPPAIDTAVVIGAIADAMDLDSAPIRAALEDELAARYRAAGEPSAKTAIHEVAVRGGTGDTPARSMIGLAGSLHAARLSGRPATPAFEAERFPQNHPLAALPVLSGERLFRNGLNVQRMTFYDDPDGRASFRGFLRHHRAQGWALHAQSGFAVAISPERNGRRIVIVADIPGAGDAGRAAAWDWMTREGLTPSIVIHRGHSYHEDATMTEIAPGTALVFWGSCGGHTRLRATLERAPDALVLATQNIGVSTVNEALLGIMEERLLTDGAIDWNAVWKEARGRIRDRRFASYKRPDQDSANLAFRAWQVQTASH</sequence>
<keyword evidence="2" id="KW-0732">Signal</keyword>
<evidence type="ECO:0000256" key="1">
    <source>
        <dbReference type="SAM" id="MobiDB-lite"/>
    </source>
</evidence>
<name>A0A5A9GPV9_AZOLI</name>